<dbReference type="InterPro" id="IPR005174">
    <property type="entry name" value="KIB1-4_b-propeller"/>
</dbReference>
<dbReference type="PANTHER" id="PTHR44259:SF114">
    <property type="entry name" value="OS06G0707300 PROTEIN"/>
    <property type="match status" value="1"/>
</dbReference>
<evidence type="ECO:0000313" key="2">
    <source>
        <dbReference type="EMBL" id="CAL1374039.1"/>
    </source>
</evidence>
<evidence type="ECO:0000313" key="3">
    <source>
        <dbReference type="Proteomes" id="UP001497516"/>
    </source>
</evidence>
<dbReference type="EMBL" id="OZ034816">
    <property type="protein sequence ID" value="CAL1374039.1"/>
    <property type="molecule type" value="Genomic_DNA"/>
</dbReference>
<dbReference type="InterPro" id="IPR036047">
    <property type="entry name" value="F-box-like_dom_sf"/>
</dbReference>
<gene>
    <name evidence="2" type="ORF">LTRI10_LOCUS15930</name>
</gene>
<name>A0AAV2DJK0_9ROSI</name>
<feature type="domain" description="KIB1-4 beta-propeller" evidence="1">
    <location>
        <begin position="82"/>
        <end position="423"/>
    </location>
</feature>
<dbReference type="SUPFAM" id="SSF81383">
    <property type="entry name" value="F-box domain"/>
    <property type="match status" value="1"/>
</dbReference>
<dbReference type="Pfam" id="PF03478">
    <property type="entry name" value="Beta-prop_KIB1-4"/>
    <property type="match status" value="1"/>
</dbReference>
<dbReference type="InterPro" id="IPR050942">
    <property type="entry name" value="F-box_BR-signaling"/>
</dbReference>
<organism evidence="2 3">
    <name type="scientific">Linum trigynum</name>
    <dbReference type="NCBI Taxonomy" id="586398"/>
    <lineage>
        <taxon>Eukaryota</taxon>
        <taxon>Viridiplantae</taxon>
        <taxon>Streptophyta</taxon>
        <taxon>Embryophyta</taxon>
        <taxon>Tracheophyta</taxon>
        <taxon>Spermatophyta</taxon>
        <taxon>Magnoliopsida</taxon>
        <taxon>eudicotyledons</taxon>
        <taxon>Gunneridae</taxon>
        <taxon>Pentapetalae</taxon>
        <taxon>rosids</taxon>
        <taxon>fabids</taxon>
        <taxon>Malpighiales</taxon>
        <taxon>Linaceae</taxon>
        <taxon>Linum</taxon>
    </lineage>
</organism>
<reference evidence="2 3" key="1">
    <citation type="submission" date="2024-04" db="EMBL/GenBank/DDBJ databases">
        <authorList>
            <person name="Fracassetti M."/>
        </authorList>
    </citation>
    <scope>NUCLEOTIDE SEQUENCE [LARGE SCALE GENOMIC DNA]</scope>
</reference>
<sequence>MAELNNWSELPEELLCMVNQRLVKLKDVILFRAVCKPWRRSLDCRKFRQSLPWLMLPYCSDDAVNSSPSEEGCKASDSCRRFFDVAEHTFRHIELHQGLDKTTCRGSAFGWVFTLQRTPFMFLLNPLTREQIQLPPITRFPDVLKYRPEKIGHEFLRLSDSGRKIAQGKKFFESTFINKMALSADPCAEKDFVVMVIRSLDGLRLAFCRPRNDEAWTLVPSPSPGPKRIGFRDVVFWRGQFYALDGRFRVLTCDVSIPGHPRLHWFIDRELRGEFQNAYLSVSPTGDGLMMVARYISFPEDDDDDGDADIIPADDVAEDDEADIVWLDEDSDDEHSIDPGVNLDSKVHYTIGYKVFKLKEDTKEWEEIGSIGEYALFLGFSTSTCVSTRDHPEIVPNSIYFTDDMLDYHYKKVLGGSDMGIFSLSTGSVQPLYDARSVHSNPSFISPYPVWFLPSNV</sequence>
<keyword evidence="3" id="KW-1185">Reference proteome</keyword>
<dbReference type="Proteomes" id="UP001497516">
    <property type="component" value="Chromosome 3"/>
</dbReference>
<accession>A0AAV2DJK0</accession>
<dbReference type="AlphaFoldDB" id="A0AAV2DJK0"/>
<proteinExistence type="predicted"/>
<evidence type="ECO:0000259" key="1">
    <source>
        <dbReference type="Pfam" id="PF03478"/>
    </source>
</evidence>
<dbReference type="Gene3D" id="1.20.1280.50">
    <property type="match status" value="1"/>
</dbReference>
<dbReference type="PANTHER" id="PTHR44259">
    <property type="entry name" value="OS07G0183000 PROTEIN-RELATED"/>
    <property type="match status" value="1"/>
</dbReference>
<protein>
    <recommendedName>
        <fullName evidence="1">KIB1-4 beta-propeller domain-containing protein</fullName>
    </recommendedName>
</protein>